<dbReference type="EMBL" id="PIQE01000001">
    <property type="protein sequence ID" value="RUO73965.1"/>
    <property type="molecule type" value="Genomic_DNA"/>
</dbReference>
<evidence type="ECO:0000256" key="7">
    <source>
        <dbReference type="ARBA" id="ARBA00035045"/>
    </source>
</evidence>
<proteinExistence type="inferred from homology"/>
<evidence type="ECO:0000313" key="8">
    <source>
        <dbReference type="EMBL" id="RUO73965.1"/>
    </source>
</evidence>
<evidence type="ECO:0000256" key="2">
    <source>
        <dbReference type="ARBA" id="ARBA00022964"/>
    </source>
</evidence>
<gene>
    <name evidence="8" type="ORF">CWI80_00970</name>
</gene>
<dbReference type="Gene3D" id="3.10.180.50">
    <property type="match status" value="1"/>
</dbReference>
<accession>A0A432Z7V8</accession>
<dbReference type="RefSeq" id="WP_026862167.1">
    <property type="nucleotide sequence ID" value="NZ_JAHVIQ010000001.1"/>
</dbReference>
<organism evidence="8 9">
    <name type="scientific">Pseudidiomarina sediminum</name>
    <dbReference type="NCBI Taxonomy" id="431675"/>
    <lineage>
        <taxon>Bacteria</taxon>
        <taxon>Pseudomonadati</taxon>
        <taxon>Pseudomonadota</taxon>
        <taxon>Gammaproteobacteria</taxon>
        <taxon>Alteromonadales</taxon>
        <taxon>Idiomarinaceae</taxon>
        <taxon>Pseudidiomarina</taxon>
    </lineage>
</organism>
<dbReference type="EC" id="1.13.11.93" evidence="6"/>
<name>A0A432Z7V8_9GAMM</name>
<dbReference type="PANTHER" id="PTHR31136:SF5">
    <property type="entry name" value="2-OXOADIPATE DIOXYGENASE_DECARBOXYLASE, CHLOROPLASTIC"/>
    <property type="match status" value="1"/>
</dbReference>
<dbReference type="AlphaFoldDB" id="A0A432Z7V8"/>
<dbReference type="Proteomes" id="UP000287022">
    <property type="component" value="Unassembled WGS sequence"/>
</dbReference>
<comment type="cofactor">
    <cofactor evidence="1">
        <name>Fe(2+)</name>
        <dbReference type="ChEBI" id="CHEBI:29033"/>
    </cofactor>
</comment>
<evidence type="ECO:0000256" key="6">
    <source>
        <dbReference type="ARBA" id="ARBA00035023"/>
    </source>
</evidence>
<keyword evidence="2" id="KW-0223">Dioxygenase</keyword>
<evidence type="ECO:0000256" key="1">
    <source>
        <dbReference type="ARBA" id="ARBA00001954"/>
    </source>
</evidence>
<dbReference type="PANTHER" id="PTHR31136">
    <property type="entry name" value="DUF1338 DOMAIN-CONTAINING PROTEIN"/>
    <property type="match status" value="1"/>
</dbReference>
<sequence>MSQQVEQFFDNLWNDYIALTPSAAKVHQVLGQGRDIINDHVAFRTFNQSPVRLETLAKHFENMGYKACGDYKFEAKRLVAKHFEHSNPNLPKIFISELLVEEFSDELQAIVKQLVAQIDANAVQQPEFMYSGTHWQISSSDYERLLEESEYAAWMAAFGFRANHFTVNVNELPDFESLEQVNQTLKTAGFRLNTSGGEIKGSPEVFLEQSSTMADHTTVRFSDMEKVIPSCFYEFAKRYEMAPNQLYTGFVAASADKIFESTDARAAQADAQKD</sequence>
<comment type="caution">
    <text evidence="8">The sequence shown here is derived from an EMBL/GenBank/DDBJ whole genome shotgun (WGS) entry which is preliminary data.</text>
</comment>
<dbReference type="Pfam" id="PF07063">
    <property type="entry name" value="HGLS"/>
    <property type="match status" value="1"/>
</dbReference>
<dbReference type="CDD" id="cd16350">
    <property type="entry name" value="VOC_like"/>
    <property type="match status" value="1"/>
</dbReference>
<evidence type="ECO:0000256" key="4">
    <source>
        <dbReference type="ARBA" id="ARBA00023004"/>
    </source>
</evidence>
<evidence type="ECO:0000256" key="3">
    <source>
        <dbReference type="ARBA" id="ARBA00023002"/>
    </source>
</evidence>
<evidence type="ECO:0000256" key="5">
    <source>
        <dbReference type="ARBA" id="ARBA00035013"/>
    </source>
</evidence>
<dbReference type="GO" id="GO:0051213">
    <property type="term" value="F:dioxygenase activity"/>
    <property type="evidence" value="ECO:0007669"/>
    <property type="project" value="UniProtKB-KW"/>
</dbReference>
<keyword evidence="9" id="KW-1185">Reference proteome</keyword>
<protein>
    <recommendedName>
        <fullName evidence="6">2-oxoadipate dioxygenase/decarboxylase</fullName>
        <ecNumber evidence="6">1.13.11.93</ecNumber>
    </recommendedName>
    <alternativeName>
        <fullName evidence="7">2-hydroxyglutarate synthase</fullName>
    </alternativeName>
</protein>
<keyword evidence="3" id="KW-0560">Oxidoreductase</keyword>
<dbReference type="STRING" id="1122124.GCA_000423165_01202"/>
<evidence type="ECO:0000313" key="9">
    <source>
        <dbReference type="Proteomes" id="UP000287022"/>
    </source>
</evidence>
<comment type="similarity">
    <text evidence="5">Belongs to the 2-oxoadipate dioxygenase/decarboxylase family.</text>
</comment>
<dbReference type="InterPro" id="IPR009770">
    <property type="entry name" value="HGLS"/>
</dbReference>
<reference evidence="9" key="1">
    <citation type="journal article" date="2018" name="Front. Microbiol.">
        <title>Genome-Based Analysis Reveals the Taxonomy and Diversity of the Family Idiomarinaceae.</title>
        <authorList>
            <person name="Liu Y."/>
            <person name="Lai Q."/>
            <person name="Shao Z."/>
        </authorList>
    </citation>
    <scope>NUCLEOTIDE SEQUENCE [LARGE SCALE GENOMIC DNA]</scope>
    <source>
        <strain evidence="9">c121</strain>
    </source>
</reference>
<keyword evidence="4" id="KW-0408">Iron</keyword>
<dbReference type="SMART" id="SM01150">
    <property type="entry name" value="DUF1338"/>
    <property type="match status" value="1"/>
</dbReference>